<dbReference type="AlphaFoldDB" id="A0A0D6P678"/>
<reference evidence="3 4" key="1">
    <citation type="submission" date="2012-11" db="EMBL/GenBank/DDBJ databases">
        <title>Whole genome sequence of Acidisphaera rubrifaciens HS-AP3.</title>
        <authorList>
            <person name="Azuma Y."/>
            <person name="Higashiura N."/>
            <person name="Hirakawa H."/>
            <person name="Matsushita K."/>
        </authorList>
    </citation>
    <scope>NUCLEOTIDE SEQUENCE [LARGE SCALE GENOMIC DNA]</scope>
    <source>
        <strain evidence="3 4">HS-AP3</strain>
    </source>
</reference>
<comment type="caution">
    <text evidence="3">The sequence shown here is derived from an EMBL/GenBank/DDBJ whole genome shotgun (WGS) entry which is preliminary data.</text>
</comment>
<accession>A0A0D6P678</accession>
<evidence type="ECO:0000313" key="3">
    <source>
        <dbReference type="EMBL" id="GAN77265.1"/>
    </source>
</evidence>
<sequence>MLSPVGFVLASGALTFGVPLVIALRELATMRPPRPWGGPPPSPDPIPVPPQGGPDEDRNPLPDCLIPKLPPRTPVRVLELVD</sequence>
<dbReference type="EMBL" id="BANB01000265">
    <property type="protein sequence ID" value="GAN77265.1"/>
    <property type="molecule type" value="Genomic_DNA"/>
</dbReference>
<keyword evidence="4" id="KW-1185">Reference proteome</keyword>
<dbReference type="OrthoDB" id="7280979at2"/>
<dbReference type="RefSeq" id="WP_048861273.1">
    <property type="nucleotide sequence ID" value="NZ_BANB01000265.1"/>
</dbReference>
<keyword evidence="2" id="KW-1133">Transmembrane helix</keyword>
<name>A0A0D6P678_9PROT</name>
<gene>
    <name evidence="3" type="ORF">Asru_0265_13</name>
</gene>
<organism evidence="3 4">
    <name type="scientific">Acidisphaera rubrifaciens HS-AP3</name>
    <dbReference type="NCBI Taxonomy" id="1231350"/>
    <lineage>
        <taxon>Bacteria</taxon>
        <taxon>Pseudomonadati</taxon>
        <taxon>Pseudomonadota</taxon>
        <taxon>Alphaproteobacteria</taxon>
        <taxon>Acetobacterales</taxon>
        <taxon>Acetobacteraceae</taxon>
        <taxon>Acidisphaera</taxon>
    </lineage>
</organism>
<keyword evidence="2" id="KW-0812">Transmembrane</keyword>
<evidence type="ECO:0000313" key="4">
    <source>
        <dbReference type="Proteomes" id="UP000032680"/>
    </source>
</evidence>
<feature type="region of interest" description="Disordered" evidence="1">
    <location>
        <begin position="30"/>
        <end position="68"/>
    </location>
</feature>
<proteinExistence type="predicted"/>
<feature type="transmembrane region" description="Helical" evidence="2">
    <location>
        <begin position="6"/>
        <end position="24"/>
    </location>
</feature>
<feature type="compositionally biased region" description="Pro residues" evidence="1">
    <location>
        <begin position="32"/>
        <end position="52"/>
    </location>
</feature>
<evidence type="ECO:0000256" key="2">
    <source>
        <dbReference type="SAM" id="Phobius"/>
    </source>
</evidence>
<evidence type="ECO:0000256" key="1">
    <source>
        <dbReference type="SAM" id="MobiDB-lite"/>
    </source>
</evidence>
<protein>
    <submittedName>
        <fullName evidence="3">Uncharacterized protein</fullName>
    </submittedName>
</protein>
<dbReference type="Proteomes" id="UP000032680">
    <property type="component" value="Unassembled WGS sequence"/>
</dbReference>
<keyword evidence="2" id="KW-0472">Membrane</keyword>